<gene>
    <name evidence="3" type="ORF">IRJ41_008739</name>
</gene>
<dbReference type="InterPro" id="IPR016187">
    <property type="entry name" value="CTDL_fold"/>
</dbReference>
<dbReference type="Pfam" id="PF00059">
    <property type="entry name" value="Lectin_C"/>
    <property type="match status" value="2"/>
</dbReference>
<organism evidence="3 4">
    <name type="scientific">Triplophysa rosa</name>
    <name type="common">Cave loach</name>
    <dbReference type="NCBI Taxonomy" id="992332"/>
    <lineage>
        <taxon>Eukaryota</taxon>
        <taxon>Metazoa</taxon>
        <taxon>Chordata</taxon>
        <taxon>Craniata</taxon>
        <taxon>Vertebrata</taxon>
        <taxon>Euteleostomi</taxon>
        <taxon>Actinopterygii</taxon>
        <taxon>Neopterygii</taxon>
        <taxon>Teleostei</taxon>
        <taxon>Ostariophysi</taxon>
        <taxon>Cypriniformes</taxon>
        <taxon>Nemacheilidae</taxon>
        <taxon>Triplophysa</taxon>
    </lineage>
</organism>
<comment type="caution">
    <text evidence="3">The sequence shown here is derived from an EMBL/GenBank/DDBJ whole genome shotgun (WGS) entry which is preliminary data.</text>
</comment>
<name>A0A9W7T288_TRIRA</name>
<protein>
    <recommendedName>
        <fullName evidence="2">C-type lectin domain-containing protein</fullName>
    </recommendedName>
</protein>
<sequence>MNHMNELKNIVNNNLVNVWIGLRNTGVYTWKWSLGDPVNYLNWLSEPTNSLYNCAVMRNGTWRQQDCNVKSGFICYNDSSKAYIIEPSSKTWRDAQSFCRQHHTDLINVRNQTDNQLIQNIINDTQRSVWIGLFRDSFEWSDNSDSAFRYWDSGQPSFHYGTVSEDCAEFRMDKQGTWNDSPCRNLQTFLCHEAKSWMNARVLITKLKVRCENSIQQGWRASYSG</sequence>
<accession>A0A9W7T288</accession>
<reference evidence="3" key="1">
    <citation type="submission" date="2021-02" db="EMBL/GenBank/DDBJ databases">
        <title>Comparative genomics reveals that relaxation of natural selection precedes convergent phenotypic evolution of cavefish.</title>
        <authorList>
            <person name="Peng Z."/>
        </authorList>
    </citation>
    <scope>NUCLEOTIDE SEQUENCE</scope>
    <source>
        <tissue evidence="3">Muscle</tissue>
    </source>
</reference>
<evidence type="ECO:0000313" key="3">
    <source>
        <dbReference type="EMBL" id="KAI7789673.1"/>
    </source>
</evidence>
<feature type="domain" description="C-type lectin" evidence="2">
    <location>
        <begin position="78"/>
        <end position="192"/>
    </location>
</feature>
<proteinExistence type="predicted"/>
<keyword evidence="4" id="KW-1185">Reference proteome</keyword>
<evidence type="ECO:0000313" key="4">
    <source>
        <dbReference type="Proteomes" id="UP001059041"/>
    </source>
</evidence>
<dbReference type="EMBL" id="JAFHDT010000393">
    <property type="protein sequence ID" value="KAI7789673.1"/>
    <property type="molecule type" value="Genomic_DNA"/>
</dbReference>
<feature type="domain" description="C-type lectin" evidence="2">
    <location>
        <begin position="1"/>
        <end position="76"/>
    </location>
</feature>
<keyword evidence="1" id="KW-1015">Disulfide bond</keyword>
<dbReference type="InterPro" id="IPR018378">
    <property type="entry name" value="C-type_lectin_CS"/>
</dbReference>
<dbReference type="PROSITE" id="PS50041">
    <property type="entry name" value="C_TYPE_LECTIN_2"/>
    <property type="match status" value="2"/>
</dbReference>
<dbReference type="AlphaFoldDB" id="A0A9W7T288"/>
<dbReference type="PROSITE" id="PS00615">
    <property type="entry name" value="C_TYPE_LECTIN_1"/>
    <property type="match status" value="1"/>
</dbReference>
<dbReference type="SMART" id="SM00034">
    <property type="entry name" value="CLECT"/>
    <property type="match status" value="1"/>
</dbReference>
<dbReference type="InterPro" id="IPR001304">
    <property type="entry name" value="C-type_lectin-like"/>
</dbReference>
<dbReference type="InterPro" id="IPR016186">
    <property type="entry name" value="C-type_lectin-like/link_sf"/>
</dbReference>
<dbReference type="PANTHER" id="PTHR45784:SF3">
    <property type="entry name" value="C-TYPE LECTIN DOMAIN FAMILY 4 MEMBER K-LIKE-RELATED"/>
    <property type="match status" value="1"/>
</dbReference>
<evidence type="ECO:0000256" key="1">
    <source>
        <dbReference type="ARBA" id="ARBA00023157"/>
    </source>
</evidence>
<evidence type="ECO:0000259" key="2">
    <source>
        <dbReference type="PROSITE" id="PS50041"/>
    </source>
</evidence>
<dbReference type="Proteomes" id="UP001059041">
    <property type="component" value="Unassembled WGS sequence"/>
</dbReference>
<dbReference type="PANTHER" id="PTHR45784">
    <property type="entry name" value="C-TYPE LECTIN DOMAIN FAMILY 20 MEMBER A-RELATED"/>
    <property type="match status" value="1"/>
</dbReference>
<dbReference type="Gene3D" id="3.10.100.10">
    <property type="entry name" value="Mannose-Binding Protein A, subunit A"/>
    <property type="match status" value="2"/>
</dbReference>
<dbReference type="SUPFAM" id="SSF56436">
    <property type="entry name" value="C-type lectin-like"/>
    <property type="match status" value="2"/>
</dbReference>